<dbReference type="PANTHER" id="PTHR20855">
    <property type="entry name" value="ADIPOR/PROGESTIN RECEPTOR-RELATED"/>
    <property type="match status" value="1"/>
</dbReference>
<keyword evidence="6" id="KW-0479">Metal-binding</keyword>
<dbReference type="EMBL" id="ML994636">
    <property type="protein sequence ID" value="KAF2184798.1"/>
    <property type="molecule type" value="Genomic_DNA"/>
</dbReference>
<evidence type="ECO:0000313" key="9">
    <source>
        <dbReference type="Proteomes" id="UP000800200"/>
    </source>
</evidence>
<gene>
    <name evidence="8" type="ORF">K469DRAFT_739190</name>
</gene>
<evidence type="ECO:0000256" key="2">
    <source>
        <dbReference type="ARBA" id="ARBA00007018"/>
    </source>
</evidence>
<feature type="binding site" evidence="6">
    <location>
        <position position="286"/>
    </location>
    <ligand>
        <name>Zn(2+)</name>
        <dbReference type="ChEBI" id="CHEBI:29105"/>
    </ligand>
</feature>
<keyword evidence="6" id="KW-0862">Zinc</keyword>
<keyword evidence="9" id="KW-1185">Reference proteome</keyword>
<name>A0A6A6E2T7_9PEZI</name>
<dbReference type="GO" id="GO:0006882">
    <property type="term" value="P:intracellular zinc ion homeostasis"/>
    <property type="evidence" value="ECO:0007669"/>
    <property type="project" value="TreeGrafter"/>
</dbReference>
<dbReference type="InterPro" id="IPR004254">
    <property type="entry name" value="AdipoR/HlyIII-related"/>
</dbReference>
<feature type="transmembrane region" description="Helical" evidence="7">
    <location>
        <begin position="181"/>
        <end position="202"/>
    </location>
</feature>
<dbReference type="GO" id="GO:0046872">
    <property type="term" value="F:metal ion binding"/>
    <property type="evidence" value="ECO:0007669"/>
    <property type="project" value="UniProtKB-KW"/>
</dbReference>
<evidence type="ECO:0000256" key="7">
    <source>
        <dbReference type="SAM" id="Phobius"/>
    </source>
</evidence>
<sequence>MASAIGLVLRKPHLLFRKADPKDNTNPEDRKNLRPHLCTFDELPKWYQDNPHIRTGYRPVSNSYHSCIHSLTYLHNETMNVYTHLIPAITLAFALPTLQIKISSTYPDAPWTDRFILTLTPLTALLTLSLSTTYHTLMNHSAFISESCLLLDYVGILSLILSSFISGIYVGFYDSPFHQRLYWGMICSLIGISCLLVLHPRLQGPRFRPHRTTAFVLTALSGLAPIIHGMWLYGWSDTVRRRGANWWFAEGLWYGLGAVFFSSRIPERRGVVGKWDLLGSSHQIFHICVVLGASAHCWGVWCAWRAQVGGWDKA</sequence>
<dbReference type="Proteomes" id="UP000800200">
    <property type="component" value="Unassembled WGS sequence"/>
</dbReference>
<feature type="transmembrane region" description="Helical" evidence="7">
    <location>
        <begin position="149"/>
        <end position="169"/>
    </location>
</feature>
<proteinExistence type="inferred from homology"/>
<dbReference type="GO" id="GO:0038023">
    <property type="term" value="F:signaling receptor activity"/>
    <property type="evidence" value="ECO:0007669"/>
    <property type="project" value="TreeGrafter"/>
</dbReference>
<keyword evidence="3 7" id="KW-0812">Transmembrane</keyword>
<protein>
    <submittedName>
        <fullName evidence="8">HlyIII-domain-containing protein</fullName>
    </submittedName>
</protein>
<evidence type="ECO:0000256" key="5">
    <source>
        <dbReference type="ARBA" id="ARBA00023136"/>
    </source>
</evidence>
<evidence type="ECO:0000256" key="6">
    <source>
        <dbReference type="PIRSR" id="PIRSR604254-1"/>
    </source>
</evidence>
<dbReference type="Pfam" id="PF03006">
    <property type="entry name" value="HlyIII"/>
    <property type="match status" value="1"/>
</dbReference>
<reference evidence="8" key="1">
    <citation type="journal article" date="2020" name="Stud. Mycol.">
        <title>101 Dothideomycetes genomes: a test case for predicting lifestyles and emergence of pathogens.</title>
        <authorList>
            <person name="Haridas S."/>
            <person name="Albert R."/>
            <person name="Binder M."/>
            <person name="Bloem J."/>
            <person name="Labutti K."/>
            <person name="Salamov A."/>
            <person name="Andreopoulos B."/>
            <person name="Baker S."/>
            <person name="Barry K."/>
            <person name="Bills G."/>
            <person name="Bluhm B."/>
            <person name="Cannon C."/>
            <person name="Castanera R."/>
            <person name="Culley D."/>
            <person name="Daum C."/>
            <person name="Ezra D."/>
            <person name="Gonzalez J."/>
            <person name="Henrissat B."/>
            <person name="Kuo A."/>
            <person name="Liang C."/>
            <person name="Lipzen A."/>
            <person name="Lutzoni F."/>
            <person name="Magnuson J."/>
            <person name="Mondo S."/>
            <person name="Nolan M."/>
            <person name="Ohm R."/>
            <person name="Pangilinan J."/>
            <person name="Park H.-J."/>
            <person name="Ramirez L."/>
            <person name="Alfaro M."/>
            <person name="Sun H."/>
            <person name="Tritt A."/>
            <person name="Yoshinaga Y."/>
            <person name="Zwiers L.-H."/>
            <person name="Turgeon B."/>
            <person name="Goodwin S."/>
            <person name="Spatafora J."/>
            <person name="Crous P."/>
            <person name="Grigoriev I."/>
        </authorList>
    </citation>
    <scope>NUCLEOTIDE SEQUENCE</scope>
    <source>
        <strain evidence="8">CBS 207.26</strain>
    </source>
</reference>
<feature type="transmembrane region" description="Helical" evidence="7">
    <location>
        <begin position="214"/>
        <end position="234"/>
    </location>
</feature>
<evidence type="ECO:0000313" key="8">
    <source>
        <dbReference type="EMBL" id="KAF2184798.1"/>
    </source>
</evidence>
<comment type="similarity">
    <text evidence="2">Belongs to the ADIPOR family.</text>
</comment>
<feature type="transmembrane region" description="Helical" evidence="7">
    <location>
        <begin position="81"/>
        <end position="102"/>
    </location>
</feature>
<accession>A0A6A6E2T7</accession>
<dbReference type="PANTHER" id="PTHR20855:SF52">
    <property type="entry name" value="ADIPONECTIN RECEPTOR PROTEIN"/>
    <property type="match status" value="1"/>
</dbReference>
<feature type="binding site" evidence="6">
    <location>
        <position position="135"/>
    </location>
    <ligand>
        <name>Zn(2+)</name>
        <dbReference type="ChEBI" id="CHEBI:29105"/>
    </ligand>
</feature>
<feature type="transmembrane region" description="Helical" evidence="7">
    <location>
        <begin position="284"/>
        <end position="306"/>
    </location>
</feature>
<keyword evidence="5 7" id="KW-0472">Membrane</keyword>
<feature type="transmembrane region" description="Helical" evidence="7">
    <location>
        <begin position="114"/>
        <end position="137"/>
    </location>
</feature>
<organism evidence="8 9">
    <name type="scientific">Zopfia rhizophila CBS 207.26</name>
    <dbReference type="NCBI Taxonomy" id="1314779"/>
    <lineage>
        <taxon>Eukaryota</taxon>
        <taxon>Fungi</taxon>
        <taxon>Dikarya</taxon>
        <taxon>Ascomycota</taxon>
        <taxon>Pezizomycotina</taxon>
        <taxon>Dothideomycetes</taxon>
        <taxon>Dothideomycetes incertae sedis</taxon>
        <taxon>Zopfiaceae</taxon>
        <taxon>Zopfia</taxon>
    </lineage>
</organism>
<evidence type="ECO:0000256" key="4">
    <source>
        <dbReference type="ARBA" id="ARBA00022989"/>
    </source>
</evidence>
<comment type="subcellular location">
    <subcellularLocation>
        <location evidence="1">Membrane</location>
        <topology evidence="1">Multi-pass membrane protein</topology>
    </subcellularLocation>
</comment>
<dbReference type="GO" id="GO:0016020">
    <property type="term" value="C:membrane"/>
    <property type="evidence" value="ECO:0007669"/>
    <property type="project" value="UniProtKB-SubCell"/>
</dbReference>
<dbReference type="AlphaFoldDB" id="A0A6A6E2T7"/>
<feature type="binding site" evidence="6">
    <location>
        <position position="282"/>
    </location>
    <ligand>
        <name>Zn(2+)</name>
        <dbReference type="ChEBI" id="CHEBI:29105"/>
    </ligand>
</feature>
<dbReference type="OrthoDB" id="529367at2759"/>
<evidence type="ECO:0000256" key="3">
    <source>
        <dbReference type="ARBA" id="ARBA00022692"/>
    </source>
</evidence>
<evidence type="ECO:0000256" key="1">
    <source>
        <dbReference type="ARBA" id="ARBA00004141"/>
    </source>
</evidence>
<keyword evidence="4 7" id="KW-1133">Transmembrane helix</keyword>